<dbReference type="InterPro" id="IPR036388">
    <property type="entry name" value="WH-like_DNA-bd_sf"/>
</dbReference>
<dbReference type="GO" id="GO:0003700">
    <property type="term" value="F:DNA-binding transcription factor activity"/>
    <property type="evidence" value="ECO:0007669"/>
    <property type="project" value="TreeGrafter"/>
</dbReference>
<evidence type="ECO:0000313" key="1">
    <source>
        <dbReference type="EMBL" id="SNZ21159.1"/>
    </source>
</evidence>
<dbReference type="Proteomes" id="UP000219439">
    <property type="component" value="Unassembled WGS sequence"/>
</dbReference>
<dbReference type="GO" id="GO:0005829">
    <property type="term" value="C:cytosol"/>
    <property type="evidence" value="ECO:0007669"/>
    <property type="project" value="TreeGrafter"/>
</dbReference>
<dbReference type="PANTHER" id="PTHR33221:SF15">
    <property type="entry name" value="HTH-TYPE TRANSCRIPTIONAL REGULATOR YWGB-RELATED"/>
    <property type="match status" value="1"/>
</dbReference>
<organism evidence="1 2">
    <name type="scientific">Cohaesibacter gelatinilyticus</name>
    <dbReference type="NCBI Taxonomy" id="372072"/>
    <lineage>
        <taxon>Bacteria</taxon>
        <taxon>Pseudomonadati</taxon>
        <taxon>Pseudomonadota</taxon>
        <taxon>Alphaproteobacteria</taxon>
        <taxon>Hyphomicrobiales</taxon>
        <taxon>Cohaesibacteraceae</taxon>
    </lineage>
</organism>
<gene>
    <name evidence="1" type="ORF">SAMN06265368_4276</name>
</gene>
<dbReference type="InterPro" id="IPR036390">
    <property type="entry name" value="WH_DNA-bd_sf"/>
</dbReference>
<name>A0A285PHF4_9HYPH</name>
<keyword evidence="2" id="KW-1185">Reference proteome</keyword>
<dbReference type="EMBL" id="OBEL01000007">
    <property type="protein sequence ID" value="SNZ21159.1"/>
    <property type="molecule type" value="Genomic_DNA"/>
</dbReference>
<proteinExistence type="predicted"/>
<dbReference type="PROSITE" id="PS51197">
    <property type="entry name" value="HTH_RRF2_2"/>
    <property type="match status" value="1"/>
</dbReference>
<reference evidence="1 2" key="1">
    <citation type="submission" date="2017-09" db="EMBL/GenBank/DDBJ databases">
        <authorList>
            <person name="Ehlers B."/>
            <person name="Leendertz F.H."/>
        </authorList>
    </citation>
    <scope>NUCLEOTIDE SEQUENCE [LARGE SCALE GENOMIC DNA]</scope>
    <source>
        <strain evidence="1 2">DSM 18289</strain>
    </source>
</reference>
<dbReference type="PANTHER" id="PTHR33221">
    <property type="entry name" value="WINGED HELIX-TURN-HELIX TRANSCRIPTIONAL REGULATOR, RRF2 FAMILY"/>
    <property type="match status" value="1"/>
</dbReference>
<sequence length="139" mass="15371">MNKDTRLSGVLHVLLHLDHAKNPLTSTTLAKTMDTNPAVFRRMMAGLRDAGIVRSDRGPGGGWKLEQPLDKITLLDVYKAIGQSEIFCFGLRNDSSDCKVELAVNDVLSEAMDDAKIILLRQFDEIFLSQIAKQIDVSA</sequence>
<dbReference type="Pfam" id="PF02082">
    <property type="entry name" value="Rrf2"/>
    <property type="match status" value="1"/>
</dbReference>
<protein>
    <submittedName>
        <fullName evidence="1">Transcriptional regulator, BadM/Rrf2 family</fullName>
    </submittedName>
</protein>
<dbReference type="Gene3D" id="1.10.10.10">
    <property type="entry name" value="Winged helix-like DNA-binding domain superfamily/Winged helix DNA-binding domain"/>
    <property type="match status" value="1"/>
</dbReference>
<evidence type="ECO:0000313" key="2">
    <source>
        <dbReference type="Proteomes" id="UP000219439"/>
    </source>
</evidence>
<accession>A0A285PHF4</accession>
<dbReference type="OrthoDB" id="9800506at2"/>
<dbReference type="AlphaFoldDB" id="A0A285PHF4"/>
<dbReference type="SUPFAM" id="SSF46785">
    <property type="entry name" value="Winged helix' DNA-binding domain"/>
    <property type="match status" value="1"/>
</dbReference>
<dbReference type="InterPro" id="IPR000944">
    <property type="entry name" value="Tscrpt_reg_Rrf2"/>
</dbReference>